<dbReference type="PANTHER" id="PTHR43700">
    <property type="entry name" value="PHOSPHORIBOSYLAMINOIMIDAZOLE-SUCCINOCARBOXAMIDE SYNTHASE"/>
    <property type="match status" value="1"/>
</dbReference>
<organism evidence="12 13">
    <name type="scientific">Trichophyton interdigitale</name>
    <dbReference type="NCBI Taxonomy" id="101480"/>
    <lineage>
        <taxon>Eukaryota</taxon>
        <taxon>Fungi</taxon>
        <taxon>Dikarya</taxon>
        <taxon>Ascomycota</taxon>
        <taxon>Pezizomycotina</taxon>
        <taxon>Eurotiomycetes</taxon>
        <taxon>Eurotiomycetidae</taxon>
        <taxon>Onygenales</taxon>
        <taxon>Arthrodermataceae</taxon>
        <taxon>Trichophyton</taxon>
    </lineage>
</organism>
<dbReference type="FunFam" id="3.30.470.20:FF:000015">
    <property type="entry name" value="Phosphoribosylaminoimidazole-succinocarboxamide synthase"/>
    <property type="match status" value="1"/>
</dbReference>
<feature type="chain" id="PRO_5040336111" description="Phosphoribosylaminoimidazole-succinocarboxamide synthase" evidence="10">
    <location>
        <begin position="18"/>
        <end position="383"/>
    </location>
</feature>
<gene>
    <name evidence="12" type="ORF">GY632_2810</name>
</gene>
<dbReference type="Gene3D" id="3.30.470.20">
    <property type="entry name" value="ATP-grasp fold, B domain"/>
    <property type="match status" value="1"/>
</dbReference>
<dbReference type="NCBIfam" id="NF010568">
    <property type="entry name" value="PRK13961.1"/>
    <property type="match status" value="1"/>
</dbReference>
<comment type="pathway">
    <text evidence="1">Purine metabolism; IMP biosynthesis via de novo pathway; 5-amino-1-(5-phospho-D-ribosyl)imidazole-4-carboxamide from 5-amino-1-(5-phospho-D-ribosyl)imidazole-4-carboxylate: step 1/2.</text>
</comment>
<dbReference type="GO" id="GO:0005737">
    <property type="term" value="C:cytoplasm"/>
    <property type="evidence" value="ECO:0007669"/>
    <property type="project" value="TreeGrafter"/>
</dbReference>
<evidence type="ECO:0000313" key="12">
    <source>
        <dbReference type="EMBL" id="KAF3896444.1"/>
    </source>
</evidence>
<dbReference type="GO" id="GO:0004639">
    <property type="term" value="F:phosphoribosylaminoimidazolesuccinocarboxamide synthase activity"/>
    <property type="evidence" value="ECO:0007669"/>
    <property type="project" value="UniProtKB-EC"/>
</dbReference>
<keyword evidence="5" id="KW-0436">Ligase</keyword>
<name>A0A9P4YH94_9EURO</name>
<evidence type="ECO:0000256" key="1">
    <source>
        <dbReference type="ARBA" id="ARBA00004672"/>
    </source>
</evidence>
<dbReference type="NCBIfam" id="TIGR00081">
    <property type="entry name" value="purC"/>
    <property type="match status" value="1"/>
</dbReference>
<accession>A0A9P4YH94</accession>
<dbReference type="EC" id="6.3.2.6" evidence="3"/>
<evidence type="ECO:0000256" key="4">
    <source>
        <dbReference type="ARBA" id="ARBA00016460"/>
    </source>
</evidence>
<evidence type="ECO:0000256" key="3">
    <source>
        <dbReference type="ARBA" id="ARBA00012217"/>
    </source>
</evidence>
<comment type="similarity">
    <text evidence="2">Belongs to the SAICAR synthetase family.</text>
</comment>
<dbReference type="InterPro" id="IPR018236">
    <property type="entry name" value="SAICAR_synthetase_CS"/>
</dbReference>
<evidence type="ECO:0000256" key="10">
    <source>
        <dbReference type="SAM" id="SignalP"/>
    </source>
</evidence>
<feature type="signal peptide" evidence="10">
    <location>
        <begin position="1"/>
        <end position="17"/>
    </location>
</feature>
<evidence type="ECO:0000256" key="7">
    <source>
        <dbReference type="ARBA" id="ARBA00022755"/>
    </source>
</evidence>
<reference evidence="12" key="1">
    <citation type="submission" date="2020-03" db="EMBL/GenBank/DDBJ databases">
        <title>Whole Genome Sequence of Trichophyton interdigitale from India.</title>
        <authorList>
            <person name="Kumar P."/>
        </authorList>
    </citation>
    <scope>NUCLEOTIDE SEQUENCE</scope>
    <source>
        <strain evidence="12">UCMS-IGIB-CI14</strain>
    </source>
</reference>
<sequence length="383" mass="42784">MPPQSWLAVMAPALVLCSRPSAARRAGGRSKNVSASLLLLSRPAIRSGEIDSTTTLHLLQHYIYYIYTIYNIYSFSTDSKMMELVEETDLHGALPLVSRGKVRDIYQVDDRTLLFISTDRISAYDVLMQNGIPNKGQILTSLTVYWLKFLTGALPSLRTHLVSLEMPGDMPQACRDYVKNRSMVVRKLKVFPVEAIVRGYLAGSAWTEYQKTGTVHGIPLPAGLVESDKIPGGPLFTPSTKAEQGGHDENIHPDKAADIVGAAYAEDIKAVSIRLYELASFHALQRGIIIADTKFEFGHDEVTNEIVLIDEVLTPDSSRFWALDKYQPGKPQDSFDKQFLRDWLTKEGLRGKDGTIMPKDIVTKTEAKYIEAFERITGETFRP</sequence>
<dbReference type="GO" id="GO:0005524">
    <property type="term" value="F:ATP binding"/>
    <property type="evidence" value="ECO:0007669"/>
    <property type="project" value="UniProtKB-KW"/>
</dbReference>
<dbReference type="GO" id="GO:0006189">
    <property type="term" value="P:'de novo' IMP biosynthetic process"/>
    <property type="evidence" value="ECO:0007669"/>
    <property type="project" value="TreeGrafter"/>
</dbReference>
<dbReference type="PROSITE" id="PS01058">
    <property type="entry name" value="SAICAR_SYNTHETASE_2"/>
    <property type="match status" value="1"/>
</dbReference>
<dbReference type="AlphaFoldDB" id="A0A9P4YH94"/>
<dbReference type="PROSITE" id="PS01057">
    <property type="entry name" value="SAICAR_SYNTHETASE_1"/>
    <property type="match status" value="1"/>
</dbReference>
<dbReference type="Gene3D" id="3.30.200.20">
    <property type="entry name" value="Phosphorylase Kinase, domain 1"/>
    <property type="match status" value="1"/>
</dbReference>
<dbReference type="HAMAP" id="MF_00137">
    <property type="entry name" value="SAICAR_synth"/>
    <property type="match status" value="1"/>
</dbReference>
<evidence type="ECO:0000256" key="2">
    <source>
        <dbReference type="ARBA" id="ARBA00010190"/>
    </source>
</evidence>
<keyword evidence="10" id="KW-0732">Signal</keyword>
<protein>
    <recommendedName>
        <fullName evidence="4">Phosphoribosylaminoimidazole-succinocarboxamide synthase</fullName>
        <ecNumber evidence="3">6.3.2.6</ecNumber>
    </recommendedName>
    <alternativeName>
        <fullName evidence="9">SAICAR synthetase</fullName>
    </alternativeName>
</protein>
<keyword evidence="6" id="KW-0547">Nucleotide-binding</keyword>
<dbReference type="CDD" id="cd01414">
    <property type="entry name" value="SAICAR_synt_Sc"/>
    <property type="match status" value="1"/>
</dbReference>
<evidence type="ECO:0000259" key="11">
    <source>
        <dbReference type="Pfam" id="PF01259"/>
    </source>
</evidence>
<dbReference type="Pfam" id="PF01259">
    <property type="entry name" value="SAICAR_synt"/>
    <property type="match status" value="1"/>
</dbReference>
<evidence type="ECO:0000256" key="9">
    <source>
        <dbReference type="ARBA" id="ARBA00030409"/>
    </source>
</evidence>
<keyword evidence="7" id="KW-0658">Purine biosynthesis</keyword>
<comment type="caution">
    <text evidence="12">The sequence shown here is derived from an EMBL/GenBank/DDBJ whole genome shotgun (WGS) entry which is preliminary data.</text>
</comment>
<evidence type="ECO:0000256" key="8">
    <source>
        <dbReference type="ARBA" id="ARBA00022840"/>
    </source>
</evidence>
<evidence type="ECO:0000256" key="6">
    <source>
        <dbReference type="ARBA" id="ARBA00022741"/>
    </source>
</evidence>
<dbReference type="Proteomes" id="UP000749309">
    <property type="component" value="Unassembled WGS sequence"/>
</dbReference>
<dbReference type="InterPro" id="IPR028923">
    <property type="entry name" value="SAICAR_synt/ADE2_N"/>
</dbReference>
<feature type="domain" description="SAICAR synthetase/ADE2 N-terminal" evidence="11">
    <location>
        <begin position="97"/>
        <end position="348"/>
    </location>
</feature>
<keyword evidence="8" id="KW-0067">ATP-binding</keyword>
<evidence type="ECO:0000256" key="5">
    <source>
        <dbReference type="ARBA" id="ARBA00022598"/>
    </source>
</evidence>
<dbReference type="EMBL" id="JAAQVJ010000071">
    <property type="protein sequence ID" value="KAF3896444.1"/>
    <property type="molecule type" value="Genomic_DNA"/>
</dbReference>
<dbReference type="SUPFAM" id="SSF56104">
    <property type="entry name" value="SAICAR synthase-like"/>
    <property type="match status" value="1"/>
</dbReference>
<proteinExistence type="inferred from homology"/>
<evidence type="ECO:0000313" key="13">
    <source>
        <dbReference type="Proteomes" id="UP000749309"/>
    </source>
</evidence>
<dbReference type="InterPro" id="IPR001636">
    <property type="entry name" value="SAICAR_synth"/>
</dbReference>
<dbReference type="PANTHER" id="PTHR43700:SF1">
    <property type="entry name" value="PHOSPHORIBOSYLAMINOIMIDAZOLE-SUCCINOCARBOXAMIDE SYNTHASE"/>
    <property type="match status" value="1"/>
</dbReference>